<gene>
    <name evidence="2" type="ORF">ABIC75_003105</name>
</gene>
<reference evidence="2 3" key="1">
    <citation type="submission" date="2024-06" db="EMBL/GenBank/DDBJ databases">
        <title>Sorghum-associated microbial communities from plants grown in Nebraska, USA.</title>
        <authorList>
            <person name="Schachtman D."/>
        </authorList>
    </citation>
    <scope>NUCLEOTIDE SEQUENCE [LARGE SCALE GENOMIC DNA]</scope>
    <source>
        <strain evidence="2 3">1073</strain>
    </source>
</reference>
<sequence length="287" mass="30957">MKLIRIAWLCGWLLACTVGTVAAEDVRKTAEAGMLVTGSIEVNPDGSFHGYTLDQPEKLPPVVVSVIGQTLPTWKFDLSNAAAAVVTTRMSLRVVAKPMGEGNFQVGVQGATFGGRDAQNGPREDVVHSKQMAQPHYPQAAIAARVSGTAYLVLRVGRDGTVQDVIAEQVNLDQYGTQPEMKRYRKWLADASLDVARHWTFNVPSRGSQVNDPFWVIRVPVNFSLGTMGTRPAETPYGSWHAYIPGPRETPPWISKTLANESPDALPDGAVGGGDARLRLVTPLSGA</sequence>
<dbReference type="Gene3D" id="3.30.1150.10">
    <property type="match status" value="1"/>
</dbReference>
<organism evidence="2 3">
    <name type="scientific">Dyella japonica</name>
    <dbReference type="NCBI Taxonomy" id="231455"/>
    <lineage>
        <taxon>Bacteria</taxon>
        <taxon>Pseudomonadati</taxon>
        <taxon>Pseudomonadota</taxon>
        <taxon>Gammaproteobacteria</taxon>
        <taxon>Lysobacterales</taxon>
        <taxon>Rhodanobacteraceae</taxon>
        <taxon>Dyella</taxon>
    </lineage>
</organism>
<name>A0ABV2JX19_9GAMM</name>
<keyword evidence="1" id="KW-0732">Signal</keyword>
<dbReference type="EMBL" id="JBEPMU010000004">
    <property type="protein sequence ID" value="MET3653369.1"/>
    <property type="molecule type" value="Genomic_DNA"/>
</dbReference>
<accession>A0ABV2JX19</accession>
<dbReference type="PROSITE" id="PS51257">
    <property type="entry name" value="PROKAR_LIPOPROTEIN"/>
    <property type="match status" value="1"/>
</dbReference>
<evidence type="ECO:0008006" key="4">
    <source>
        <dbReference type="Google" id="ProtNLM"/>
    </source>
</evidence>
<evidence type="ECO:0000256" key="1">
    <source>
        <dbReference type="SAM" id="SignalP"/>
    </source>
</evidence>
<feature type="signal peptide" evidence="1">
    <location>
        <begin position="1"/>
        <end position="23"/>
    </location>
</feature>
<protein>
    <recommendedName>
        <fullName evidence="4">Energy transducer TonB</fullName>
    </recommendedName>
</protein>
<evidence type="ECO:0000313" key="2">
    <source>
        <dbReference type="EMBL" id="MET3653369.1"/>
    </source>
</evidence>
<dbReference type="SUPFAM" id="SSF74653">
    <property type="entry name" value="TolA/TonB C-terminal domain"/>
    <property type="match status" value="1"/>
</dbReference>
<dbReference type="RefSeq" id="WP_354014754.1">
    <property type="nucleotide sequence ID" value="NZ_JBEPMU010000004.1"/>
</dbReference>
<feature type="chain" id="PRO_5047497780" description="Energy transducer TonB" evidence="1">
    <location>
        <begin position="24"/>
        <end position="287"/>
    </location>
</feature>
<dbReference type="Proteomes" id="UP001549184">
    <property type="component" value="Unassembled WGS sequence"/>
</dbReference>
<keyword evidence="3" id="KW-1185">Reference proteome</keyword>
<comment type="caution">
    <text evidence="2">The sequence shown here is derived from an EMBL/GenBank/DDBJ whole genome shotgun (WGS) entry which is preliminary data.</text>
</comment>
<proteinExistence type="predicted"/>
<evidence type="ECO:0000313" key="3">
    <source>
        <dbReference type="Proteomes" id="UP001549184"/>
    </source>
</evidence>